<sequence>MAAAKKLLLIFSKRDDQLLNHLGLPITDSCPLMRTNKKNFVLDTYLLLRISYAIQNNPAAYGGYVFHMSFQDDDKKFLYAILQKGDSANAGTECDADDLVADKSCVRNDGWDGPAENDAHDPRDDWAPESERGLPDTLEKPDCHEAVKQYESALAACTCAAVGNGWGVADSDDWGVRTCHAHPVRNSEASFTHVHSNPLRPNRTHKHTKLGAQGYAVPWNTLPRTEVPEWVH</sequence>
<comment type="caution">
    <text evidence="1">The sequence shown here is derived from an EMBL/GenBank/DDBJ whole genome shotgun (WGS) entry which is preliminary data.</text>
</comment>
<dbReference type="EMBL" id="JAOPJF010000001">
    <property type="protein sequence ID" value="KAK1150186.1"/>
    <property type="molecule type" value="Genomic_DNA"/>
</dbReference>
<keyword evidence="2" id="KW-1185">Reference proteome</keyword>
<accession>A0ACC3BHH4</accession>
<name>A0ACC3BHH4_9EURO</name>
<gene>
    <name evidence="1" type="ORF">N8T08_000088</name>
</gene>
<proteinExistence type="predicted"/>
<reference evidence="1 2" key="1">
    <citation type="journal article" date="2023" name="ACS Omega">
        <title>Identification of the Neoaspergillic Acid Biosynthesis Gene Cluster by Establishing an In Vitro CRISPR-Ribonucleoprotein Genetic System in Aspergillus melleus.</title>
        <authorList>
            <person name="Yuan B."/>
            <person name="Grau M.F."/>
            <person name="Murata R.M."/>
            <person name="Torok T."/>
            <person name="Venkateswaran K."/>
            <person name="Stajich J.E."/>
            <person name="Wang C.C.C."/>
        </authorList>
    </citation>
    <scope>NUCLEOTIDE SEQUENCE [LARGE SCALE GENOMIC DNA]</scope>
    <source>
        <strain evidence="1 2">IMV 1140</strain>
    </source>
</reference>
<protein>
    <submittedName>
        <fullName evidence="1">Uncharacterized protein</fullName>
    </submittedName>
</protein>
<evidence type="ECO:0000313" key="1">
    <source>
        <dbReference type="EMBL" id="KAK1150186.1"/>
    </source>
</evidence>
<evidence type="ECO:0000313" key="2">
    <source>
        <dbReference type="Proteomes" id="UP001177260"/>
    </source>
</evidence>
<organism evidence="1 2">
    <name type="scientific">Aspergillus melleus</name>
    <dbReference type="NCBI Taxonomy" id="138277"/>
    <lineage>
        <taxon>Eukaryota</taxon>
        <taxon>Fungi</taxon>
        <taxon>Dikarya</taxon>
        <taxon>Ascomycota</taxon>
        <taxon>Pezizomycotina</taxon>
        <taxon>Eurotiomycetes</taxon>
        <taxon>Eurotiomycetidae</taxon>
        <taxon>Eurotiales</taxon>
        <taxon>Aspergillaceae</taxon>
        <taxon>Aspergillus</taxon>
        <taxon>Aspergillus subgen. Circumdati</taxon>
    </lineage>
</organism>
<dbReference type="Proteomes" id="UP001177260">
    <property type="component" value="Unassembled WGS sequence"/>
</dbReference>